<protein>
    <submittedName>
        <fullName evidence="1">Uncharacterized protein</fullName>
    </submittedName>
</protein>
<comment type="caution">
    <text evidence="1">The sequence shown here is derived from an EMBL/GenBank/DDBJ whole genome shotgun (WGS) entry which is preliminary data.</text>
</comment>
<organism evidence="1 2">
    <name type="scientific">Caerostris extrusa</name>
    <name type="common">Bark spider</name>
    <name type="synonym">Caerostris bankana</name>
    <dbReference type="NCBI Taxonomy" id="172846"/>
    <lineage>
        <taxon>Eukaryota</taxon>
        <taxon>Metazoa</taxon>
        <taxon>Ecdysozoa</taxon>
        <taxon>Arthropoda</taxon>
        <taxon>Chelicerata</taxon>
        <taxon>Arachnida</taxon>
        <taxon>Araneae</taxon>
        <taxon>Araneomorphae</taxon>
        <taxon>Entelegynae</taxon>
        <taxon>Araneoidea</taxon>
        <taxon>Araneidae</taxon>
        <taxon>Caerostris</taxon>
    </lineage>
</organism>
<name>A0AAV4NL93_CAEEX</name>
<gene>
    <name evidence="1" type="ORF">CEXT_84091</name>
</gene>
<evidence type="ECO:0000313" key="2">
    <source>
        <dbReference type="Proteomes" id="UP001054945"/>
    </source>
</evidence>
<keyword evidence="2" id="KW-1185">Reference proteome</keyword>
<evidence type="ECO:0000313" key="1">
    <source>
        <dbReference type="EMBL" id="GIX84726.1"/>
    </source>
</evidence>
<accession>A0AAV4NL93</accession>
<proteinExistence type="predicted"/>
<reference evidence="1 2" key="1">
    <citation type="submission" date="2021-06" db="EMBL/GenBank/DDBJ databases">
        <title>Caerostris extrusa draft genome.</title>
        <authorList>
            <person name="Kono N."/>
            <person name="Arakawa K."/>
        </authorList>
    </citation>
    <scope>NUCLEOTIDE SEQUENCE [LARGE SCALE GENOMIC DNA]</scope>
</reference>
<dbReference type="EMBL" id="BPLR01020997">
    <property type="protein sequence ID" value="GIX84726.1"/>
    <property type="molecule type" value="Genomic_DNA"/>
</dbReference>
<sequence>MSINREISLNNFNNPTTFQFSGNKRSRFSQSLEMRFGNWNKCVCIAFVTFGNVRRKTLRSPWQPLHWLMGYQQLKQTGWKIWPNDHP</sequence>
<dbReference type="AlphaFoldDB" id="A0AAV4NL93"/>
<dbReference type="Proteomes" id="UP001054945">
    <property type="component" value="Unassembled WGS sequence"/>
</dbReference>